<keyword evidence="2 5" id="KW-0812">Transmembrane</keyword>
<dbReference type="GO" id="GO:0016020">
    <property type="term" value="C:membrane"/>
    <property type="evidence" value="ECO:0007669"/>
    <property type="project" value="UniProtKB-SubCell"/>
</dbReference>
<dbReference type="Gene3D" id="1.20.1540.10">
    <property type="entry name" value="Rhomboid-like"/>
    <property type="match status" value="1"/>
</dbReference>
<comment type="caution">
    <text evidence="6">The sequence shown here is derived from an EMBL/GenBank/DDBJ whole genome shotgun (WGS) entry which is preliminary data.</text>
</comment>
<feature type="transmembrane region" description="Helical" evidence="5">
    <location>
        <begin position="23"/>
        <end position="44"/>
    </location>
</feature>
<feature type="transmembrane region" description="Helical" evidence="5">
    <location>
        <begin position="111"/>
        <end position="134"/>
    </location>
</feature>
<feature type="transmembrane region" description="Helical" evidence="5">
    <location>
        <begin position="64"/>
        <end position="90"/>
    </location>
</feature>
<feature type="transmembrane region" description="Helical" evidence="5">
    <location>
        <begin position="195"/>
        <end position="214"/>
    </location>
</feature>
<evidence type="ECO:0000313" key="6">
    <source>
        <dbReference type="EMBL" id="MCM1989715.1"/>
    </source>
</evidence>
<evidence type="ECO:0008006" key="8">
    <source>
        <dbReference type="Google" id="ProtNLM"/>
    </source>
</evidence>
<comment type="subcellular location">
    <subcellularLocation>
        <location evidence="1">Membrane</location>
        <topology evidence="1">Multi-pass membrane protein</topology>
    </subcellularLocation>
</comment>
<evidence type="ECO:0000256" key="5">
    <source>
        <dbReference type="SAM" id="Phobius"/>
    </source>
</evidence>
<dbReference type="EMBL" id="JAGSOJ010000002">
    <property type="protein sequence ID" value="MCM1989715.1"/>
    <property type="molecule type" value="Genomic_DNA"/>
</dbReference>
<keyword evidence="4 5" id="KW-0472">Membrane</keyword>
<feature type="transmembrane region" description="Helical" evidence="5">
    <location>
        <begin position="171"/>
        <end position="189"/>
    </location>
</feature>
<protein>
    <recommendedName>
        <fullName evidence="8">Rhomboid family intramembrane serine protease</fullName>
    </recommendedName>
</protein>
<dbReference type="SUPFAM" id="SSF144091">
    <property type="entry name" value="Rhomboid-like"/>
    <property type="match status" value="1"/>
</dbReference>
<evidence type="ECO:0000256" key="4">
    <source>
        <dbReference type="ARBA" id="ARBA00023136"/>
    </source>
</evidence>
<organism evidence="6 7">
    <name type="scientific">Oceanirhabdus seepicola</name>
    <dbReference type="NCBI Taxonomy" id="2828781"/>
    <lineage>
        <taxon>Bacteria</taxon>
        <taxon>Bacillati</taxon>
        <taxon>Bacillota</taxon>
        <taxon>Clostridia</taxon>
        <taxon>Eubacteriales</taxon>
        <taxon>Clostridiaceae</taxon>
        <taxon>Oceanirhabdus</taxon>
    </lineage>
</organism>
<dbReference type="InterPro" id="IPR035952">
    <property type="entry name" value="Rhomboid-like_sf"/>
</dbReference>
<feature type="transmembrane region" description="Helical" evidence="5">
    <location>
        <begin position="140"/>
        <end position="164"/>
    </location>
</feature>
<dbReference type="RefSeq" id="WP_250858740.1">
    <property type="nucleotide sequence ID" value="NZ_JAGSOJ010000002.1"/>
</dbReference>
<sequence length="287" mass="33015">MSFVDKLERKFGKYAIKNLVTKLAYIYSAVYIVFFITSYTNPSIKNSIIRLLYFDVNLVMKGQIWRIISFVFIPFFSPSLLTTIFLFFIVMFMITMGNTLEYHWGAFKLNLYYLVGILASIIISSVLTLAGMWAPILSSTYLHTSIFLAFAFISGETQIYLYGILPIKVKYLAYLDFAFIGFAVLTGDIPTKVTAISPLVSYFLFFGKDIYYLLSNKKRSHDYRKKRGTKSFSASYEKPKVLHSCEVCGVTDVSDPNMEFRYCSKCEGLHEYCIKHINNHEHVKTNG</sequence>
<gene>
    <name evidence="6" type="ORF">KDK92_08185</name>
</gene>
<reference evidence="6" key="1">
    <citation type="journal article" date="2021" name="mSystems">
        <title>Bacteria and Archaea Synergistically Convert Glycine Betaine to Biogenic Methane in the Formosa Cold Seep of the South China Sea.</title>
        <authorList>
            <person name="Li L."/>
            <person name="Zhang W."/>
            <person name="Zhang S."/>
            <person name="Song L."/>
            <person name="Sun Q."/>
            <person name="Zhang H."/>
            <person name="Xiang H."/>
            <person name="Dong X."/>
        </authorList>
    </citation>
    <scope>NUCLEOTIDE SEQUENCE</scope>
    <source>
        <strain evidence="6">ZWT</strain>
    </source>
</reference>
<evidence type="ECO:0000256" key="3">
    <source>
        <dbReference type="ARBA" id="ARBA00022989"/>
    </source>
</evidence>
<evidence type="ECO:0000256" key="2">
    <source>
        <dbReference type="ARBA" id="ARBA00022692"/>
    </source>
</evidence>
<dbReference type="AlphaFoldDB" id="A0A9J6NZM5"/>
<dbReference type="Proteomes" id="UP001056429">
    <property type="component" value="Unassembled WGS sequence"/>
</dbReference>
<reference evidence="6" key="2">
    <citation type="submission" date="2021-04" db="EMBL/GenBank/DDBJ databases">
        <authorList>
            <person name="Dong X."/>
        </authorList>
    </citation>
    <scope>NUCLEOTIDE SEQUENCE</scope>
    <source>
        <strain evidence="6">ZWT</strain>
    </source>
</reference>
<evidence type="ECO:0000313" key="7">
    <source>
        <dbReference type="Proteomes" id="UP001056429"/>
    </source>
</evidence>
<name>A0A9J6NZM5_9CLOT</name>
<accession>A0A9J6NZM5</accession>
<proteinExistence type="predicted"/>
<keyword evidence="3 5" id="KW-1133">Transmembrane helix</keyword>
<evidence type="ECO:0000256" key="1">
    <source>
        <dbReference type="ARBA" id="ARBA00004141"/>
    </source>
</evidence>
<keyword evidence="7" id="KW-1185">Reference proteome</keyword>